<reference evidence="2 3" key="1">
    <citation type="submission" date="2018-12" db="EMBL/GenBank/DDBJ databases">
        <title>Venturia inaequalis Genome Resource.</title>
        <authorList>
            <person name="Lichtner F.J."/>
        </authorList>
    </citation>
    <scope>NUCLEOTIDE SEQUENCE [LARGE SCALE GENOMIC DNA]</scope>
    <source>
        <strain evidence="2 3">120213</strain>
    </source>
</reference>
<feature type="signal peptide" evidence="1">
    <location>
        <begin position="1"/>
        <end position="21"/>
    </location>
</feature>
<dbReference type="AlphaFoldDB" id="A0A8H3V1S7"/>
<dbReference type="InterPro" id="IPR037045">
    <property type="entry name" value="S8pro/Inhibitor_I9_sf"/>
</dbReference>
<evidence type="ECO:0000313" key="3">
    <source>
        <dbReference type="Proteomes" id="UP000447873"/>
    </source>
</evidence>
<protein>
    <submittedName>
        <fullName evidence="2">Uncharacterized protein</fullName>
    </submittedName>
</protein>
<organism evidence="2 3">
    <name type="scientific">Venturia inaequalis</name>
    <name type="common">Apple scab fungus</name>
    <dbReference type="NCBI Taxonomy" id="5025"/>
    <lineage>
        <taxon>Eukaryota</taxon>
        <taxon>Fungi</taxon>
        <taxon>Dikarya</taxon>
        <taxon>Ascomycota</taxon>
        <taxon>Pezizomycotina</taxon>
        <taxon>Dothideomycetes</taxon>
        <taxon>Pleosporomycetidae</taxon>
        <taxon>Venturiales</taxon>
        <taxon>Venturiaceae</taxon>
        <taxon>Venturia</taxon>
    </lineage>
</organism>
<evidence type="ECO:0000256" key="1">
    <source>
        <dbReference type="SAM" id="SignalP"/>
    </source>
</evidence>
<sequence length="147" mass="15351">MFSKPAILFYTSLLTLPLTNALPADTVPSVLPRDAPTHSTRTCSSAGASIQKPQTCAGFAQESVMFTTTQDVSDSVLDMIAEAVKASGGSVVQRYGMKGFKGLAINAPVKVLDLVEAFGAGRRFKMEADCKVHILPSAQGAKSGSGI</sequence>
<accession>A0A8H3V1S7</accession>
<comment type="caution">
    <text evidence="2">The sequence shown here is derived from an EMBL/GenBank/DDBJ whole genome shotgun (WGS) entry which is preliminary data.</text>
</comment>
<proteinExistence type="predicted"/>
<dbReference type="SUPFAM" id="SSF54897">
    <property type="entry name" value="Protease propeptides/inhibitors"/>
    <property type="match status" value="1"/>
</dbReference>
<gene>
    <name evidence="2" type="ORF">EG328_000770</name>
</gene>
<dbReference type="Proteomes" id="UP000447873">
    <property type="component" value="Unassembled WGS sequence"/>
</dbReference>
<evidence type="ECO:0000313" key="2">
    <source>
        <dbReference type="EMBL" id="KAE9979603.1"/>
    </source>
</evidence>
<keyword evidence="1" id="KW-0732">Signal</keyword>
<name>A0A8H3V1S7_VENIN</name>
<dbReference type="EMBL" id="WNWS01000115">
    <property type="protein sequence ID" value="KAE9979603.1"/>
    <property type="molecule type" value="Genomic_DNA"/>
</dbReference>
<dbReference type="Gene3D" id="3.30.70.80">
    <property type="entry name" value="Peptidase S8 propeptide/proteinase inhibitor I9"/>
    <property type="match status" value="1"/>
</dbReference>
<feature type="chain" id="PRO_5034425538" evidence="1">
    <location>
        <begin position="22"/>
        <end position="147"/>
    </location>
</feature>